<evidence type="ECO:0000256" key="1">
    <source>
        <dbReference type="SAM" id="Phobius"/>
    </source>
</evidence>
<dbReference type="KEGG" id="asan:AWM72_07045"/>
<gene>
    <name evidence="2" type="ORF">AWM72_07045</name>
    <name evidence="3" type="ORF">CYJ28_02710</name>
</gene>
<feature type="transmembrane region" description="Helical" evidence="1">
    <location>
        <begin position="109"/>
        <end position="126"/>
    </location>
</feature>
<evidence type="ECO:0000313" key="3">
    <source>
        <dbReference type="EMBL" id="PKZ23483.1"/>
    </source>
</evidence>
<sequence>MNLLFRILLYISSYLPLVVLIFIQNMYDLTWKAAYKTLVNNIFFWKVVFLAVLFSSMALIFWLIAIKKESASDGRKYSVDNLKEIDVEVLNYFVTYIVPLLSLDISSKTSILVNFLFIVLLGIYFVRNNALHFNIMLILLGYHIYTNDKDHIIISKRTLYEIKNNALKADQIGTSQIFYI</sequence>
<dbReference type="EMBL" id="CP014160">
    <property type="protein sequence ID" value="AMB94521.1"/>
    <property type="molecule type" value="Genomic_DNA"/>
</dbReference>
<dbReference type="GeneID" id="92903820"/>
<dbReference type="OrthoDB" id="2329823at2"/>
<name>A0A109RDR5_9LACT</name>
<organism evidence="2 4">
    <name type="scientific">Aerococcus sanguinicola</name>
    <dbReference type="NCBI Taxonomy" id="119206"/>
    <lineage>
        <taxon>Bacteria</taxon>
        <taxon>Bacillati</taxon>
        <taxon>Bacillota</taxon>
        <taxon>Bacilli</taxon>
        <taxon>Lactobacillales</taxon>
        <taxon>Aerococcaceae</taxon>
        <taxon>Aerococcus</taxon>
    </lineage>
</organism>
<dbReference type="Proteomes" id="UP000069912">
    <property type="component" value="Chromosome"/>
</dbReference>
<dbReference type="Proteomes" id="UP000234239">
    <property type="component" value="Unassembled WGS sequence"/>
</dbReference>
<reference evidence="2 4" key="1">
    <citation type="journal article" date="2016" name="Genome Announc.">
        <title>Complete Genome Sequences of Aerococcus christensenii CCUG 28831T, Aerococcus sanguinicola CCUG 43001T, Aerococcus urinae CCUG 36881T, Aerococcus urinaeequi CCUG 28094T, Aerococcus urinaehominis CCUG 42038 BT, and Aerococcus viridans CCUG 4311T.</title>
        <authorList>
            <person name="Carkaci D."/>
            <person name="Dargis R."/>
            <person name="Nielsen X.C."/>
            <person name="Skovgaard O."/>
            <person name="Fuursted K."/>
            <person name="Christensen J.J."/>
        </authorList>
    </citation>
    <scope>NUCLEOTIDE SEQUENCE [LARGE SCALE GENOMIC DNA]</scope>
    <source>
        <strain evidence="2 4">CCUG43001</strain>
    </source>
</reference>
<protein>
    <submittedName>
        <fullName evidence="2">Uncharacterized protein</fullName>
    </submittedName>
</protein>
<evidence type="ECO:0000313" key="5">
    <source>
        <dbReference type="Proteomes" id="UP000234239"/>
    </source>
</evidence>
<keyword evidence="4" id="KW-1185">Reference proteome</keyword>
<evidence type="ECO:0000313" key="4">
    <source>
        <dbReference type="Proteomes" id="UP000069912"/>
    </source>
</evidence>
<reference evidence="4" key="2">
    <citation type="submission" date="2016-01" db="EMBL/GenBank/DDBJ databases">
        <title>Six Aerococcus type strain genome sequencing and assembly using PacBio and Illumina Hiseq.</title>
        <authorList>
            <person name="Carkaci D."/>
            <person name="Dargis R."/>
            <person name="Nielsen X.C."/>
            <person name="Skovgaard O."/>
            <person name="Fuursted K."/>
            <person name="Christensen J.J."/>
        </authorList>
    </citation>
    <scope>NUCLEOTIDE SEQUENCE [LARGE SCALE GENOMIC DNA]</scope>
    <source>
        <strain evidence="4">CCUG43001</strain>
    </source>
</reference>
<feature type="transmembrane region" description="Helical" evidence="1">
    <location>
        <begin position="7"/>
        <end position="27"/>
    </location>
</feature>
<keyword evidence="1" id="KW-0472">Membrane</keyword>
<evidence type="ECO:0000313" key="2">
    <source>
        <dbReference type="EMBL" id="AMB94521.1"/>
    </source>
</evidence>
<keyword evidence="1" id="KW-0812">Transmembrane</keyword>
<reference evidence="3 5" key="3">
    <citation type="submission" date="2017-12" db="EMBL/GenBank/DDBJ databases">
        <title>Phylogenetic diversity of female urinary microbiome.</title>
        <authorList>
            <person name="Thomas-White K."/>
            <person name="Wolfe A.J."/>
        </authorList>
    </citation>
    <scope>NUCLEOTIDE SEQUENCE [LARGE SCALE GENOMIC DNA]</scope>
    <source>
        <strain evidence="3 5">UMB0139</strain>
    </source>
</reference>
<accession>A0A109RDR5</accession>
<keyword evidence="1" id="KW-1133">Transmembrane helix</keyword>
<dbReference type="EMBL" id="PKGY01000001">
    <property type="protein sequence ID" value="PKZ23483.1"/>
    <property type="molecule type" value="Genomic_DNA"/>
</dbReference>
<feature type="transmembrane region" description="Helical" evidence="1">
    <location>
        <begin position="42"/>
        <end position="64"/>
    </location>
</feature>
<proteinExistence type="predicted"/>
<dbReference type="RefSeq" id="WP_067975386.1">
    <property type="nucleotide sequence ID" value="NZ_CAJHKM010000002.1"/>
</dbReference>
<dbReference type="AlphaFoldDB" id="A0A109RDR5"/>